<evidence type="ECO:0000313" key="2">
    <source>
        <dbReference type="EMBL" id="GJT94537.1"/>
    </source>
</evidence>
<name>A0ABQ5I588_9ASTR</name>
<reference evidence="2" key="2">
    <citation type="submission" date="2022-01" db="EMBL/GenBank/DDBJ databases">
        <authorList>
            <person name="Yamashiro T."/>
            <person name="Shiraishi A."/>
            <person name="Satake H."/>
            <person name="Nakayama K."/>
        </authorList>
    </citation>
    <scope>NUCLEOTIDE SEQUENCE</scope>
</reference>
<evidence type="ECO:0000313" key="3">
    <source>
        <dbReference type="Proteomes" id="UP001151760"/>
    </source>
</evidence>
<sequence length="741" mass="85465">MDYSRTILWGVVHSANLDFASLISDEFEWKTVERSSIPSKMSKLLNLSLHSFTSSAQDDQPITKLSNTVKARKKESAKDKIIDEPEEKRMSLVKSRRGKGFMCYGDQAVNVPKKDVVPSKTRSLTIAEETVESDSETNDVDDSDMDLSDNSSQGDDDATGFGVFMHSKSITTPNSTYISPMVTSSSLDFIHNLLNETLANELTNFLSNPVYTNPRTTSVNIDPKVEVSYLGPLIVAIAKKLKEIIQKDELTIADLKEAKWNSDEDDVSKPRTFERHLSKNKKSHPSFYNNDYYYLVSLSIEEKYTTYITKHYAARYYKQGIEYMISDSWCKENHRYTFESLNGIHHWEDSKINLFKAEMINLSEGKIYSVLRIKSVVRIVVKKKWGDGFLTSIVVRRSDDNEYEFSYADLPRLSLNDEEDMYLLQVHDKLHNLPLEFVKDFNNALLLFIISVVIQNKVKDIQLGVESYQQTLNLTKPMMLFEGINQKIPFTMCETYKGVIHHNLIDMVNTNELGKGNRRLKGIDWADKDVQKSNEMVDKIDKTLKRKEKLRWLEEYVGGRHKTVNTSTFVRPIWKVRRTKYFVRRTYGVNAEFDYVFISMTLWISAGTIGLQISQSRRGIFINQSKYALEMLKKYGLDQCDPVDILMVERLRLDEDPNETLVDPTHYRAFANADYVVCQDSRKTTSGIAQFLGEKLIAYQLADIFTIALAQERFEFLVKRVGMQSITHEELKHLVEPDEDE</sequence>
<accession>A0ABQ5I588</accession>
<proteinExistence type="predicted"/>
<organism evidence="2 3">
    <name type="scientific">Tanacetum coccineum</name>
    <dbReference type="NCBI Taxonomy" id="301880"/>
    <lineage>
        <taxon>Eukaryota</taxon>
        <taxon>Viridiplantae</taxon>
        <taxon>Streptophyta</taxon>
        <taxon>Embryophyta</taxon>
        <taxon>Tracheophyta</taxon>
        <taxon>Spermatophyta</taxon>
        <taxon>Magnoliopsida</taxon>
        <taxon>eudicotyledons</taxon>
        <taxon>Gunneridae</taxon>
        <taxon>Pentapetalae</taxon>
        <taxon>asterids</taxon>
        <taxon>campanulids</taxon>
        <taxon>Asterales</taxon>
        <taxon>Asteraceae</taxon>
        <taxon>Asteroideae</taxon>
        <taxon>Anthemideae</taxon>
        <taxon>Anthemidinae</taxon>
        <taxon>Tanacetum</taxon>
    </lineage>
</organism>
<gene>
    <name evidence="2" type="ORF">Tco_1090055</name>
</gene>
<reference evidence="2" key="1">
    <citation type="journal article" date="2022" name="Int. J. Mol. Sci.">
        <title>Draft Genome of Tanacetum Coccineum: Genomic Comparison of Closely Related Tanacetum-Family Plants.</title>
        <authorList>
            <person name="Yamashiro T."/>
            <person name="Shiraishi A."/>
            <person name="Nakayama K."/>
            <person name="Satake H."/>
        </authorList>
    </citation>
    <scope>NUCLEOTIDE SEQUENCE</scope>
</reference>
<dbReference type="EMBL" id="BQNB010020305">
    <property type="protein sequence ID" value="GJT94537.1"/>
    <property type="molecule type" value="Genomic_DNA"/>
</dbReference>
<evidence type="ECO:0008006" key="4">
    <source>
        <dbReference type="Google" id="ProtNLM"/>
    </source>
</evidence>
<protein>
    <recommendedName>
        <fullName evidence="4">Reverse transcriptase Ty1/copia-type domain-containing protein</fullName>
    </recommendedName>
</protein>
<feature type="compositionally biased region" description="Acidic residues" evidence="1">
    <location>
        <begin position="129"/>
        <end position="147"/>
    </location>
</feature>
<feature type="region of interest" description="Disordered" evidence="1">
    <location>
        <begin position="127"/>
        <end position="159"/>
    </location>
</feature>
<dbReference type="Proteomes" id="UP001151760">
    <property type="component" value="Unassembled WGS sequence"/>
</dbReference>
<evidence type="ECO:0000256" key="1">
    <source>
        <dbReference type="SAM" id="MobiDB-lite"/>
    </source>
</evidence>
<comment type="caution">
    <text evidence="2">The sequence shown here is derived from an EMBL/GenBank/DDBJ whole genome shotgun (WGS) entry which is preliminary data.</text>
</comment>
<keyword evidence="3" id="KW-1185">Reference proteome</keyword>